<gene>
    <name evidence="1" type="ORF">MC7420_4010</name>
</gene>
<keyword evidence="2" id="KW-1185">Reference proteome</keyword>
<accession>B4VUJ0</accession>
<proteinExistence type="predicted"/>
<evidence type="ECO:0000313" key="2">
    <source>
        <dbReference type="Proteomes" id="UP000003835"/>
    </source>
</evidence>
<dbReference type="AlphaFoldDB" id="B4VUJ0"/>
<evidence type="ECO:0000313" key="1">
    <source>
        <dbReference type="EMBL" id="EDX74486.1"/>
    </source>
</evidence>
<dbReference type="HOGENOM" id="CLU_3287883_0_0_3"/>
<sequence>MSSYVNDCLDIYGLLVNPLYPLVAIPHTRHPFSRTQVLLA</sequence>
<name>B4VUJ0_9CYAN</name>
<dbReference type="Proteomes" id="UP000003835">
    <property type="component" value="Unassembled WGS sequence"/>
</dbReference>
<organism evidence="1 2">
    <name type="scientific">Coleofasciculus chthonoplastes PCC 7420</name>
    <dbReference type="NCBI Taxonomy" id="118168"/>
    <lineage>
        <taxon>Bacteria</taxon>
        <taxon>Bacillati</taxon>
        <taxon>Cyanobacteriota</taxon>
        <taxon>Cyanophyceae</taxon>
        <taxon>Coleofasciculales</taxon>
        <taxon>Coleofasciculaceae</taxon>
        <taxon>Coleofasciculus</taxon>
    </lineage>
</organism>
<dbReference type="EMBL" id="DS989853">
    <property type="protein sequence ID" value="EDX74486.1"/>
    <property type="molecule type" value="Genomic_DNA"/>
</dbReference>
<dbReference type="STRING" id="118168.MC7420_4010"/>
<protein>
    <submittedName>
        <fullName evidence="1">Uncharacterized protein</fullName>
    </submittedName>
</protein>
<reference evidence="1" key="1">
    <citation type="submission" date="2008-07" db="EMBL/GenBank/DDBJ databases">
        <authorList>
            <person name="Tandeau de Marsac N."/>
            <person name="Ferriera S."/>
            <person name="Johnson J."/>
            <person name="Kravitz S."/>
            <person name="Beeson K."/>
            <person name="Sutton G."/>
            <person name="Rogers Y.-H."/>
            <person name="Friedman R."/>
            <person name="Frazier M."/>
            <person name="Venter J.C."/>
        </authorList>
    </citation>
    <scope>NUCLEOTIDE SEQUENCE [LARGE SCALE GENOMIC DNA]</scope>
    <source>
        <strain evidence="1">PCC 7420</strain>
    </source>
</reference>